<gene>
    <name evidence="1" type="ORF">VNI00_000701</name>
</gene>
<evidence type="ECO:0000313" key="1">
    <source>
        <dbReference type="EMBL" id="KAK7060966.1"/>
    </source>
</evidence>
<protein>
    <recommendedName>
        <fullName evidence="3">F-box domain-containing protein</fullName>
    </recommendedName>
</protein>
<name>A0AAW0E5W7_9AGAR</name>
<organism evidence="1 2">
    <name type="scientific">Paramarasmius palmivorus</name>
    <dbReference type="NCBI Taxonomy" id="297713"/>
    <lineage>
        <taxon>Eukaryota</taxon>
        <taxon>Fungi</taxon>
        <taxon>Dikarya</taxon>
        <taxon>Basidiomycota</taxon>
        <taxon>Agaricomycotina</taxon>
        <taxon>Agaricomycetes</taxon>
        <taxon>Agaricomycetidae</taxon>
        <taxon>Agaricales</taxon>
        <taxon>Marasmiineae</taxon>
        <taxon>Marasmiaceae</taxon>
        <taxon>Paramarasmius</taxon>
    </lineage>
</organism>
<reference evidence="1 2" key="1">
    <citation type="submission" date="2024-01" db="EMBL/GenBank/DDBJ databases">
        <title>A draft genome for a cacao thread blight-causing isolate of Paramarasmius palmivorus.</title>
        <authorList>
            <person name="Baruah I.K."/>
            <person name="Bukari Y."/>
            <person name="Amoako-Attah I."/>
            <person name="Meinhardt L.W."/>
            <person name="Bailey B.A."/>
            <person name="Cohen S.P."/>
        </authorList>
    </citation>
    <scope>NUCLEOTIDE SEQUENCE [LARGE SCALE GENOMIC DNA]</scope>
    <source>
        <strain evidence="1 2">GH-12</strain>
    </source>
</reference>
<keyword evidence="2" id="KW-1185">Reference proteome</keyword>
<accession>A0AAW0E5W7</accession>
<evidence type="ECO:0008006" key="3">
    <source>
        <dbReference type="Google" id="ProtNLM"/>
    </source>
</evidence>
<dbReference type="AlphaFoldDB" id="A0AAW0E5W7"/>
<sequence length="574" mass="64108">MLEINADSPFIVHTGSNFAPSLAEARAIRELLEEPLHTLECLDAQIANLQTSRRELAALVDGHLAFLSPIRRVNSDVLRIIFLFYCEAQEVSLQERLIPEPPLLLASVCHLWRITACTTPLLWSNIDVSVSGLPEDRTSVSMPSLERYYATIIGKEQRLKQWLERSGQVPLVLSIYVSPFPSIGSESYQWALFRFLQSSLVAHILPHSSRWYSLTLSAPSYLTPIFGGIQPEEIRLLHGLKLLTPRNEDSAFSGIQTNHPLGVLFESASLRTLTVRDHFHHSNVQIQWSLLTELELYPHFVPARGHATLSDIQALQILSLAASLRVCRVAFTLSARSGPLKECVFPKLQEITLIIDTEDGVLPPQGRARLNDVGRAIVSTPQLKSFSVRIGHRVHYVTFWPFPCLVSSECSLERLDLDLPISAPPVVNILRSLPNLTSLGLHFLPIPTLKAIVTALTPTGACAETICPRLAAVVVANWRGMDTEVEERLMTFAWTRCNIDGASGTTRLRKLSVRSTEPPKDSDILGCFLSLRNHGITIDWGYDRKAAKEFTYSTGARERDPFDTDLSTQYQIEV</sequence>
<comment type="caution">
    <text evidence="1">The sequence shown here is derived from an EMBL/GenBank/DDBJ whole genome shotgun (WGS) entry which is preliminary data.</text>
</comment>
<dbReference type="EMBL" id="JAYKXP010000002">
    <property type="protein sequence ID" value="KAK7060966.1"/>
    <property type="molecule type" value="Genomic_DNA"/>
</dbReference>
<proteinExistence type="predicted"/>
<dbReference type="Proteomes" id="UP001383192">
    <property type="component" value="Unassembled WGS sequence"/>
</dbReference>
<evidence type="ECO:0000313" key="2">
    <source>
        <dbReference type="Proteomes" id="UP001383192"/>
    </source>
</evidence>